<keyword evidence="5" id="KW-1185">Reference proteome</keyword>
<evidence type="ECO:0000256" key="2">
    <source>
        <dbReference type="SAM" id="SignalP"/>
    </source>
</evidence>
<protein>
    <submittedName>
        <fullName evidence="4">CocE/NonD family hydrolase</fullName>
    </submittedName>
</protein>
<dbReference type="PANTHER" id="PTHR43056">
    <property type="entry name" value="PEPTIDASE S9 PROLYL OLIGOPEPTIDASE"/>
    <property type="match status" value="1"/>
</dbReference>
<keyword evidence="2" id="KW-0732">Signal</keyword>
<dbReference type="SUPFAM" id="SSF53474">
    <property type="entry name" value="alpha/beta-Hydrolases"/>
    <property type="match status" value="1"/>
</dbReference>
<feature type="signal peptide" evidence="2">
    <location>
        <begin position="1"/>
        <end position="27"/>
    </location>
</feature>
<dbReference type="SUPFAM" id="SSF49785">
    <property type="entry name" value="Galactose-binding domain-like"/>
    <property type="match status" value="1"/>
</dbReference>
<organism evidence="4 5">
    <name type="scientific">Kordiimonas pumila</name>
    <dbReference type="NCBI Taxonomy" id="2161677"/>
    <lineage>
        <taxon>Bacteria</taxon>
        <taxon>Pseudomonadati</taxon>
        <taxon>Pseudomonadota</taxon>
        <taxon>Alphaproteobacteria</taxon>
        <taxon>Kordiimonadales</taxon>
        <taxon>Kordiimonadaceae</taxon>
        <taxon>Kordiimonas</taxon>
    </lineage>
</organism>
<feature type="domain" description="Xaa-Pro dipeptidyl-peptidase C-terminal" evidence="3">
    <location>
        <begin position="339"/>
        <end position="577"/>
    </location>
</feature>
<dbReference type="PANTHER" id="PTHR43056:SF10">
    <property type="entry name" value="COCE_NOND FAMILY, PUTATIVE (AFU_ORTHOLOGUE AFUA_7G00600)-RELATED"/>
    <property type="match status" value="1"/>
</dbReference>
<dbReference type="NCBIfam" id="TIGR00976">
    <property type="entry name" value="CocE_NonD"/>
    <property type="match status" value="1"/>
</dbReference>
<dbReference type="SMART" id="SM00939">
    <property type="entry name" value="PepX_C"/>
    <property type="match status" value="1"/>
</dbReference>
<accession>A0ABV7D185</accession>
<feature type="chain" id="PRO_5047459864" evidence="2">
    <location>
        <begin position="28"/>
        <end position="583"/>
    </location>
</feature>
<dbReference type="Gene3D" id="2.60.120.260">
    <property type="entry name" value="Galactose-binding domain-like"/>
    <property type="match status" value="1"/>
</dbReference>
<dbReference type="InterPro" id="IPR013736">
    <property type="entry name" value="Xaa-Pro_dipept_C"/>
</dbReference>
<dbReference type="Pfam" id="PF08530">
    <property type="entry name" value="PepX_C"/>
    <property type="match status" value="1"/>
</dbReference>
<sequence>MQYKSKWVHAVVGVGLCLSGFSGSVLAAEVKAPEAPAPYEGTQKFGIRTPMRDGVELVSDMWMPDDGAKYPVILIRTPYEKTQPFGQYPEYAHYFVKNGYAFVVQDVRGRGDSVGNFGFFFQEAEDGYDTVEWIAKQPWSDGRVCMMGVSYLGTVQWLAAKETPPHLKCIAPTSPGGKFMDELPYSGGAFMMSWALFWLNDTSGHDGQGANSLTINWDKVFQHRPLLTMDEAMGRKMPMYRDFLTHSTLDDYWKRILLSREDFSKINIPILNITGAFDGDQTGTLYNWDGISEYSKAKKDQYLIFGPWTHVESYLGGSDKVGNVVLPENSVINNKKVHLDFFDRYLKETKDTLDMPRVQVYVTGRNEWQYFDEYPVKSAKNQKLYFGTGGALGKETSKQSVPDTYVYDPQSPVPLDLMKPLFGMDRADVQKRDDVLVYSTEVLDTPVQIIGKVLVDLYAATDAKDTDFTAAISEVYPDGKAVLLGAKPIGIIRARYKDGLEQEKLITPNKIEHYTIDLGYFAHEFQPGNKIRIEISSSAYPMFNPNQNTGNPVATDTEWKIANQTIFHNAQYPSALILPVIEE</sequence>
<evidence type="ECO:0000313" key="4">
    <source>
        <dbReference type="EMBL" id="MFC3050690.1"/>
    </source>
</evidence>
<reference evidence="5" key="1">
    <citation type="journal article" date="2019" name="Int. J. Syst. Evol. Microbiol.">
        <title>The Global Catalogue of Microorganisms (GCM) 10K type strain sequencing project: providing services to taxonomists for standard genome sequencing and annotation.</title>
        <authorList>
            <consortium name="The Broad Institute Genomics Platform"/>
            <consortium name="The Broad Institute Genome Sequencing Center for Infectious Disease"/>
            <person name="Wu L."/>
            <person name="Ma J."/>
        </authorList>
    </citation>
    <scope>NUCLEOTIDE SEQUENCE [LARGE SCALE GENOMIC DNA]</scope>
    <source>
        <strain evidence="5">KCTC 62164</strain>
    </source>
</reference>
<dbReference type="EMBL" id="JBHRSL010000002">
    <property type="protein sequence ID" value="MFC3050690.1"/>
    <property type="molecule type" value="Genomic_DNA"/>
</dbReference>
<evidence type="ECO:0000256" key="1">
    <source>
        <dbReference type="ARBA" id="ARBA00022801"/>
    </source>
</evidence>
<dbReference type="Pfam" id="PF02129">
    <property type="entry name" value="Peptidase_S15"/>
    <property type="match status" value="1"/>
</dbReference>
<proteinExistence type="predicted"/>
<dbReference type="Proteomes" id="UP001595444">
    <property type="component" value="Unassembled WGS sequence"/>
</dbReference>
<dbReference type="InterPro" id="IPR050585">
    <property type="entry name" value="Xaa-Pro_dipeptidyl-ppase/CocE"/>
</dbReference>
<gene>
    <name evidence="4" type="ORF">ACFOKA_02105</name>
</gene>
<dbReference type="RefSeq" id="WP_194212782.1">
    <property type="nucleotide sequence ID" value="NZ_CP061205.1"/>
</dbReference>
<evidence type="ECO:0000259" key="3">
    <source>
        <dbReference type="SMART" id="SM00939"/>
    </source>
</evidence>
<comment type="caution">
    <text evidence="4">The sequence shown here is derived from an EMBL/GenBank/DDBJ whole genome shotgun (WGS) entry which is preliminary data.</text>
</comment>
<name>A0ABV7D185_9PROT</name>
<keyword evidence="1 4" id="KW-0378">Hydrolase</keyword>
<dbReference type="InterPro" id="IPR000383">
    <property type="entry name" value="Xaa-Pro-like_dom"/>
</dbReference>
<dbReference type="InterPro" id="IPR029058">
    <property type="entry name" value="AB_hydrolase_fold"/>
</dbReference>
<dbReference type="Gene3D" id="1.10.3020.10">
    <property type="entry name" value="alpha-amino acid ester hydrolase ( Helical cap domain)"/>
    <property type="match status" value="1"/>
</dbReference>
<dbReference type="InterPro" id="IPR008979">
    <property type="entry name" value="Galactose-bd-like_sf"/>
</dbReference>
<dbReference type="InterPro" id="IPR005674">
    <property type="entry name" value="CocE/Ser_esterase"/>
</dbReference>
<dbReference type="GO" id="GO:0016787">
    <property type="term" value="F:hydrolase activity"/>
    <property type="evidence" value="ECO:0007669"/>
    <property type="project" value="UniProtKB-KW"/>
</dbReference>
<evidence type="ECO:0000313" key="5">
    <source>
        <dbReference type="Proteomes" id="UP001595444"/>
    </source>
</evidence>
<dbReference type="Gene3D" id="3.40.50.1820">
    <property type="entry name" value="alpha/beta hydrolase"/>
    <property type="match status" value="1"/>
</dbReference>